<protein>
    <submittedName>
        <fullName evidence="1">Uncharacterized protein</fullName>
    </submittedName>
</protein>
<evidence type="ECO:0000313" key="2">
    <source>
        <dbReference type="Proteomes" id="UP000324222"/>
    </source>
</evidence>
<proteinExistence type="predicted"/>
<sequence>MADSTLSAVTVHQAQETVEQRGNMTAQDSYEYSTNTGAKLSVGDKVMRRKLTHKKNIILTTCAVLSR</sequence>
<dbReference type="EMBL" id="VSRR010003139">
    <property type="protein sequence ID" value="MPC34823.1"/>
    <property type="molecule type" value="Genomic_DNA"/>
</dbReference>
<name>A0A5B7EPF9_PORTR</name>
<accession>A0A5B7EPF9</accession>
<comment type="caution">
    <text evidence="1">The sequence shown here is derived from an EMBL/GenBank/DDBJ whole genome shotgun (WGS) entry which is preliminary data.</text>
</comment>
<organism evidence="1 2">
    <name type="scientific">Portunus trituberculatus</name>
    <name type="common">Swimming crab</name>
    <name type="synonym">Neptunus trituberculatus</name>
    <dbReference type="NCBI Taxonomy" id="210409"/>
    <lineage>
        <taxon>Eukaryota</taxon>
        <taxon>Metazoa</taxon>
        <taxon>Ecdysozoa</taxon>
        <taxon>Arthropoda</taxon>
        <taxon>Crustacea</taxon>
        <taxon>Multicrustacea</taxon>
        <taxon>Malacostraca</taxon>
        <taxon>Eumalacostraca</taxon>
        <taxon>Eucarida</taxon>
        <taxon>Decapoda</taxon>
        <taxon>Pleocyemata</taxon>
        <taxon>Brachyura</taxon>
        <taxon>Eubrachyura</taxon>
        <taxon>Portunoidea</taxon>
        <taxon>Portunidae</taxon>
        <taxon>Portuninae</taxon>
        <taxon>Portunus</taxon>
    </lineage>
</organism>
<gene>
    <name evidence="1" type="ORF">E2C01_028226</name>
</gene>
<dbReference type="Proteomes" id="UP000324222">
    <property type="component" value="Unassembled WGS sequence"/>
</dbReference>
<dbReference type="AlphaFoldDB" id="A0A5B7EPF9"/>
<reference evidence="1 2" key="1">
    <citation type="submission" date="2019-05" db="EMBL/GenBank/DDBJ databases">
        <title>Another draft genome of Portunus trituberculatus and its Hox gene families provides insights of decapod evolution.</title>
        <authorList>
            <person name="Jeong J.-H."/>
            <person name="Song I."/>
            <person name="Kim S."/>
            <person name="Choi T."/>
            <person name="Kim D."/>
            <person name="Ryu S."/>
            <person name="Kim W."/>
        </authorList>
    </citation>
    <scope>NUCLEOTIDE SEQUENCE [LARGE SCALE GENOMIC DNA]</scope>
    <source>
        <tissue evidence="1">Muscle</tissue>
    </source>
</reference>
<evidence type="ECO:0000313" key="1">
    <source>
        <dbReference type="EMBL" id="MPC34823.1"/>
    </source>
</evidence>
<keyword evidence="2" id="KW-1185">Reference proteome</keyword>